<name>A0A5K7SBB2_9BACT</name>
<dbReference type="Proteomes" id="UP001193389">
    <property type="component" value="Chromosome"/>
</dbReference>
<keyword evidence="1" id="KW-1133">Transmembrane helix</keyword>
<keyword evidence="1" id="KW-0812">Transmembrane</keyword>
<keyword evidence="3" id="KW-1185">Reference proteome</keyword>
<evidence type="ECO:0000256" key="1">
    <source>
        <dbReference type="SAM" id="Phobius"/>
    </source>
</evidence>
<feature type="transmembrane region" description="Helical" evidence="1">
    <location>
        <begin position="139"/>
        <end position="161"/>
    </location>
</feature>
<feature type="transmembrane region" description="Helical" evidence="1">
    <location>
        <begin position="49"/>
        <end position="67"/>
    </location>
</feature>
<dbReference type="KEGG" id="anf:AQPE_3022"/>
<evidence type="ECO:0000313" key="2">
    <source>
        <dbReference type="EMBL" id="BBE18852.1"/>
    </source>
</evidence>
<sequence>MDIKDLKSAWDMYSSQEMDKHRLGKESIHELLKNRTQSLVDRIDRNMRIGLGILLLFIIYLIIDSIFMSDLFSAIGYRDIEYPKWLIPIDIFSTTLIITTYLFFVIRYIKIKRSFSIQLQLKDLLHGILETLKTYRRMFYLAVVIFIINIIVSFIAGVYQGLKFKADSVSNGVITLNTHQILTIVGISLLIIVPMIALSFFALRWGFNKLYGKYLQSLSETLKELDESEIID</sequence>
<organism evidence="2 3">
    <name type="scientific">Aquipluma nitroreducens</name>
    <dbReference type="NCBI Taxonomy" id="2010828"/>
    <lineage>
        <taxon>Bacteria</taxon>
        <taxon>Pseudomonadati</taxon>
        <taxon>Bacteroidota</taxon>
        <taxon>Bacteroidia</taxon>
        <taxon>Marinilabiliales</taxon>
        <taxon>Prolixibacteraceae</taxon>
        <taxon>Aquipluma</taxon>
    </lineage>
</organism>
<dbReference type="RefSeq" id="WP_318347150.1">
    <property type="nucleotide sequence ID" value="NZ_AP018694.1"/>
</dbReference>
<keyword evidence="1" id="KW-0472">Membrane</keyword>
<dbReference type="AlphaFoldDB" id="A0A5K7SBB2"/>
<dbReference type="EMBL" id="AP018694">
    <property type="protein sequence ID" value="BBE18852.1"/>
    <property type="molecule type" value="Genomic_DNA"/>
</dbReference>
<gene>
    <name evidence="2" type="ORF">AQPE_3022</name>
</gene>
<feature type="transmembrane region" description="Helical" evidence="1">
    <location>
        <begin position="87"/>
        <end position="109"/>
    </location>
</feature>
<proteinExistence type="predicted"/>
<evidence type="ECO:0000313" key="3">
    <source>
        <dbReference type="Proteomes" id="UP001193389"/>
    </source>
</evidence>
<feature type="transmembrane region" description="Helical" evidence="1">
    <location>
        <begin position="181"/>
        <end position="203"/>
    </location>
</feature>
<reference evidence="2" key="1">
    <citation type="journal article" date="2020" name="Int. J. Syst. Evol. Microbiol.">
        <title>Aquipluma nitroreducens gen. nov. sp. nov., a novel facultatively anaerobic bacterium isolated from a freshwater lake.</title>
        <authorList>
            <person name="Watanabe M."/>
            <person name="Kojima H."/>
            <person name="Fukui M."/>
        </authorList>
    </citation>
    <scope>NUCLEOTIDE SEQUENCE</scope>
    <source>
        <strain evidence="2">MeG22</strain>
    </source>
</reference>
<accession>A0A5K7SBB2</accession>
<protein>
    <submittedName>
        <fullName evidence="2">Uncharacterized protein</fullName>
    </submittedName>
</protein>